<accession>A0A382VYY8</accession>
<proteinExistence type="predicted"/>
<feature type="non-terminal residue" evidence="1">
    <location>
        <position position="46"/>
    </location>
</feature>
<name>A0A382VYY8_9ZZZZ</name>
<gene>
    <name evidence="1" type="ORF">METZ01_LOCUS404454</name>
</gene>
<dbReference type="EMBL" id="UINC01155636">
    <property type="protein sequence ID" value="SVD51600.1"/>
    <property type="molecule type" value="Genomic_DNA"/>
</dbReference>
<dbReference type="AlphaFoldDB" id="A0A382VYY8"/>
<organism evidence="1">
    <name type="scientific">marine metagenome</name>
    <dbReference type="NCBI Taxonomy" id="408172"/>
    <lineage>
        <taxon>unclassified sequences</taxon>
        <taxon>metagenomes</taxon>
        <taxon>ecological metagenomes</taxon>
    </lineage>
</organism>
<reference evidence="1" key="1">
    <citation type="submission" date="2018-05" db="EMBL/GenBank/DDBJ databases">
        <authorList>
            <person name="Lanie J.A."/>
            <person name="Ng W.-L."/>
            <person name="Kazmierczak K.M."/>
            <person name="Andrzejewski T.M."/>
            <person name="Davidsen T.M."/>
            <person name="Wayne K.J."/>
            <person name="Tettelin H."/>
            <person name="Glass J.I."/>
            <person name="Rusch D."/>
            <person name="Podicherti R."/>
            <person name="Tsui H.-C.T."/>
            <person name="Winkler M.E."/>
        </authorList>
    </citation>
    <scope>NUCLEOTIDE SEQUENCE</scope>
</reference>
<protein>
    <submittedName>
        <fullName evidence="1">Uncharacterized protein</fullName>
    </submittedName>
</protein>
<sequence>MGYSGTMEETNMINYKDLKKNDEIRTTQLGTPITGKLIESPKQGRG</sequence>
<evidence type="ECO:0000313" key="1">
    <source>
        <dbReference type="EMBL" id="SVD51600.1"/>
    </source>
</evidence>